<keyword evidence="4" id="KW-1133">Transmembrane helix</keyword>
<protein>
    <recommendedName>
        <fullName evidence="9">Stress response RCI peptide</fullName>
    </recommendedName>
</protein>
<dbReference type="GO" id="GO:0016020">
    <property type="term" value="C:membrane"/>
    <property type="evidence" value="ECO:0007669"/>
    <property type="project" value="UniProtKB-SubCell"/>
</dbReference>
<feature type="compositionally biased region" description="Low complexity" evidence="6">
    <location>
        <begin position="72"/>
        <end position="88"/>
    </location>
</feature>
<organism evidence="8">
    <name type="scientific">Leptosphaeria maculans (strain JN3 / isolate v23.1.3 / race Av1-4-5-6-7-8)</name>
    <name type="common">Blackleg fungus</name>
    <name type="synonym">Phoma lingam</name>
    <dbReference type="NCBI Taxonomy" id="985895"/>
    <lineage>
        <taxon>Eukaryota</taxon>
        <taxon>Fungi</taxon>
        <taxon>Dikarya</taxon>
        <taxon>Ascomycota</taxon>
        <taxon>Pezizomycotina</taxon>
        <taxon>Dothideomycetes</taxon>
        <taxon>Pleosporomycetidae</taxon>
        <taxon>Pleosporales</taxon>
        <taxon>Pleosporineae</taxon>
        <taxon>Leptosphaeriaceae</taxon>
        <taxon>Plenodomus</taxon>
        <taxon>Plenodomus lingam/Leptosphaeria maculans species complex</taxon>
    </lineage>
</organism>
<evidence type="ECO:0008006" key="9">
    <source>
        <dbReference type="Google" id="ProtNLM"/>
    </source>
</evidence>
<evidence type="ECO:0000256" key="2">
    <source>
        <dbReference type="ARBA" id="ARBA00009530"/>
    </source>
</evidence>
<evidence type="ECO:0000256" key="4">
    <source>
        <dbReference type="ARBA" id="ARBA00022989"/>
    </source>
</evidence>
<dbReference type="InterPro" id="IPR000612">
    <property type="entry name" value="PMP3"/>
</dbReference>
<dbReference type="Pfam" id="PF01679">
    <property type="entry name" value="Pmp3"/>
    <property type="match status" value="1"/>
</dbReference>
<gene>
    <name evidence="7" type="ORF">LEMA_P080780.1</name>
</gene>
<proteinExistence type="inferred from homology"/>
<dbReference type="PANTHER" id="PTHR21659:SF116">
    <property type="entry name" value="PLASMA MEMBRANE PROTEOLIPID 3"/>
    <property type="match status" value="1"/>
</dbReference>
<dbReference type="PANTHER" id="PTHR21659">
    <property type="entry name" value="HYDROPHOBIC PROTEIN RCI2 LOW TEMPERATURE AND SALT RESPONSIVE PROTEIN LTI6 -RELATED"/>
    <property type="match status" value="1"/>
</dbReference>
<dbReference type="PROSITE" id="PS01309">
    <property type="entry name" value="UPF0057"/>
    <property type="match status" value="1"/>
</dbReference>
<dbReference type="HOGENOM" id="CLU_1928005_0_0_1"/>
<keyword evidence="3" id="KW-0812">Transmembrane</keyword>
<evidence type="ECO:0000313" key="8">
    <source>
        <dbReference type="Proteomes" id="UP000002668"/>
    </source>
</evidence>
<reference evidence="8" key="1">
    <citation type="journal article" date="2011" name="Nat. Commun.">
        <title>Effector diversification within compartments of the Leptosphaeria maculans genome affected by Repeat-Induced Point mutations.</title>
        <authorList>
            <person name="Rouxel T."/>
            <person name="Grandaubert J."/>
            <person name="Hane J.K."/>
            <person name="Hoede C."/>
            <person name="van de Wouw A.P."/>
            <person name="Couloux A."/>
            <person name="Dominguez V."/>
            <person name="Anthouard V."/>
            <person name="Bally P."/>
            <person name="Bourras S."/>
            <person name="Cozijnsen A.J."/>
            <person name="Ciuffetti L.M."/>
            <person name="Degrave A."/>
            <person name="Dilmaghani A."/>
            <person name="Duret L."/>
            <person name="Fudal I."/>
            <person name="Goodwin S.B."/>
            <person name="Gout L."/>
            <person name="Glaser N."/>
            <person name="Linglin J."/>
            <person name="Kema G.H.J."/>
            <person name="Lapalu N."/>
            <person name="Lawrence C.B."/>
            <person name="May K."/>
            <person name="Meyer M."/>
            <person name="Ollivier B."/>
            <person name="Poulain J."/>
            <person name="Schoch C.L."/>
            <person name="Simon A."/>
            <person name="Spatafora J.W."/>
            <person name="Stachowiak A."/>
            <person name="Turgeon B.G."/>
            <person name="Tyler B.M."/>
            <person name="Vincent D."/>
            <person name="Weissenbach J."/>
            <person name="Amselem J."/>
            <person name="Quesneville H."/>
            <person name="Oliver R.P."/>
            <person name="Wincker P."/>
            <person name="Balesdent M.-H."/>
            <person name="Howlett B.J."/>
        </authorList>
    </citation>
    <scope>NUCLEOTIDE SEQUENCE [LARGE SCALE GENOMIC DNA]</scope>
    <source>
        <strain evidence="8">JN3 / isolate v23.1.3 / race Av1-4-5-6-7-8</strain>
    </source>
</reference>
<dbReference type="Proteomes" id="UP000002668">
    <property type="component" value="Genome"/>
</dbReference>
<accession>E5A5E1</accession>
<dbReference type="VEuPathDB" id="FungiDB:LEMA_P080780.1"/>
<feature type="region of interest" description="Disordered" evidence="6">
    <location>
        <begin position="72"/>
        <end position="94"/>
    </location>
</feature>
<evidence type="ECO:0000256" key="6">
    <source>
        <dbReference type="SAM" id="MobiDB-lite"/>
    </source>
</evidence>
<dbReference type="OrthoDB" id="2802411at2759"/>
<dbReference type="STRING" id="985895.E5A5E1"/>
<dbReference type="EMBL" id="FP929134">
    <property type="protein sequence ID" value="CBX98839.1"/>
    <property type="molecule type" value="Genomic_DNA"/>
</dbReference>
<sequence>MPFTASDICKILLAIILPPLGVFLERGCNADFLINILLTVLGYIPVRYHPRAVHYFQVLASPARIIINNINSSSNNSNNNNNNNNNNNRRPCYGKGKRQLYTTSRYPSLISQPASHDIKTSPLLPSAIHFV</sequence>
<evidence type="ECO:0000256" key="5">
    <source>
        <dbReference type="ARBA" id="ARBA00023136"/>
    </source>
</evidence>
<evidence type="ECO:0000256" key="1">
    <source>
        <dbReference type="ARBA" id="ARBA00004370"/>
    </source>
</evidence>
<keyword evidence="8" id="KW-1185">Reference proteome</keyword>
<evidence type="ECO:0000256" key="3">
    <source>
        <dbReference type="ARBA" id="ARBA00022692"/>
    </source>
</evidence>
<dbReference type="InParanoid" id="E5A5E1"/>
<comment type="subcellular location">
    <subcellularLocation>
        <location evidence="1">Membrane</location>
    </subcellularLocation>
</comment>
<keyword evidence="5" id="KW-0472">Membrane</keyword>
<name>E5A5E1_LEPMJ</name>
<dbReference type="eggNOG" id="KOG1773">
    <property type="taxonomic scope" value="Eukaryota"/>
</dbReference>
<evidence type="ECO:0000313" key="7">
    <source>
        <dbReference type="EMBL" id="CBX98839.1"/>
    </source>
</evidence>
<dbReference type="AlphaFoldDB" id="E5A5E1"/>
<comment type="similarity">
    <text evidence="2">Belongs to the UPF0057 (PMP3) family.</text>
</comment>